<name>A0A285PXT3_9VIRU</name>
<organism evidence="1">
    <name type="scientific">Cedratvirus lausannensis</name>
    <dbReference type="NCBI Taxonomy" id="2023205"/>
    <lineage>
        <taxon>Viruses</taxon>
        <taxon>Pithoviruses</taxon>
        <taxon>Orthocedratvirinae</taxon>
        <taxon>Alphacedratvirus</taxon>
        <taxon>Alphacedratvirus francolausannense</taxon>
    </lineage>
</organism>
<sequence>MSKSNKVHSRMPSRVKDEEKECRTCKIWKEFSSFCKDKKSPDGLNSRCRDCEREYRRDLRLRKKKITKPSSLLISKKASLAICSVLEAYYGFEQKEEGPDASFWDVFSSLQTAA</sequence>
<dbReference type="EMBL" id="LT907979">
    <property type="protein sequence ID" value="SOB73966.1"/>
    <property type="molecule type" value="Genomic_DNA"/>
</dbReference>
<protein>
    <submittedName>
        <fullName evidence="1">Uncharacterized protein</fullName>
    </submittedName>
</protein>
<evidence type="ECO:0000313" key="1">
    <source>
        <dbReference type="EMBL" id="SOB73966.1"/>
    </source>
</evidence>
<keyword evidence="2" id="KW-1185">Reference proteome</keyword>
<evidence type="ECO:0000313" key="2">
    <source>
        <dbReference type="Proteomes" id="UP000274850"/>
    </source>
</evidence>
<dbReference type="Proteomes" id="UP000274850">
    <property type="component" value="Segment"/>
</dbReference>
<reference evidence="1" key="1">
    <citation type="submission" date="2017-08" db="EMBL/GenBank/DDBJ databases">
        <authorList>
            <person name="de Groot N.N."/>
        </authorList>
    </citation>
    <scope>NUCLEOTIDE SEQUENCE</scope>
</reference>
<proteinExistence type="predicted"/>
<accession>A0A285PXT3</accession>
<gene>
    <name evidence="1" type="ORF">BQ9231_00083</name>
</gene>